<feature type="region of interest" description="Disordered" evidence="3">
    <location>
        <begin position="169"/>
        <end position="192"/>
    </location>
</feature>
<dbReference type="SMART" id="SM00267">
    <property type="entry name" value="GGDEF"/>
    <property type="match status" value="1"/>
</dbReference>
<comment type="caution">
    <text evidence="5">The sequence shown here is derived from an EMBL/GenBank/DDBJ whole genome shotgun (WGS) entry which is preliminary data.</text>
</comment>
<dbReference type="PROSITE" id="PS50887">
    <property type="entry name" value="GGDEF"/>
    <property type="match status" value="1"/>
</dbReference>
<dbReference type="PANTHER" id="PTHR45138">
    <property type="entry name" value="REGULATORY COMPONENTS OF SENSORY TRANSDUCTION SYSTEM"/>
    <property type="match status" value="1"/>
</dbReference>
<organism evidence="5 6">
    <name type="scientific">Aurantimonas endophytica</name>
    <dbReference type="NCBI Taxonomy" id="1522175"/>
    <lineage>
        <taxon>Bacteria</taxon>
        <taxon>Pseudomonadati</taxon>
        <taxon>Pseudomonadota</taxon>
        <taxon>Alphaproteobacteria</taxon>
        <taxon>Hyphomicrobiales</taxon>
        <taxon>Aurantimonadaceae</taxon>
        <taxon>Aurantimonas</taxon>
    </lineage>
</organism>
<dbReference type="SUPFAM" id="SSF55073">
    <property type="entry name" value="Nucleotide cyclase"/>
    <property type="match status" value="1"/>
</dbReference>
<evidence type="ECO:0000256" key="3">
    <source>
        <dbReference type="SAM" id="MobiDB-lite"/>
    </source>
</evidence>
<dbReference type="GO" id="GO:1902201">
    <property type="term" value="P:negative regulation of bacterial-type flagellum-dependent cell motility"/>
    <property type="evidence" value="ECO:0007669"/>
    <property type="project" value="TreeGrafter"/>
</dbReference>
<dbReference type="FunFam" id="3.30.70.270:FF:000001">
    <property type="entry name" value="Diguanylate cyclase domain protein"/>
    <property type="match status" value="1"/>
</dbReference>
<evidence type="ECO:0000256" key="2">
    <source>
        <dbReference type="ARBA" id="ARBA00034247"/>
    </source>
</evidence>
<dbReference type="Gene3D" id="3.30.70.270">
    <property type="match status" value="1"/>
</dbReference>
<dbReference type="EMBL" id="JACIEM010000003">
    <property type="protein sequence ID" value="MBB4003183.1"/>
    <property type="molecule type" value="Genomic_DNA"/>
</dbReference>
<dbReference type="InterPro" id="IPR029787">
    <property type="entry name" value="Nucleotide_cyclase"/>
</dbReference>
<comment type="catalytic activity">
    <reaction evidence="2">
        <text>2 GTP = 3',3'-c-di-GMP + 2 diphosphate</text>
        <dbReference type="Rhea" id="RHEA:24898"/>
        <dbReference type="ChEBI" id="CHEBI:33019"/>
        <dbReference type="ChEBI" id="CHEBI:37565"/>
        <dbReference type="ChEBI" id="CHEBI:58805"/>
        <dbReference type="EC" id="2.7.7.65"/>
    </reaction>
</comment>
<accession>A0A7W6MPQ4</accession>
<dbReference type="GO" id="GO:0005886">
    <property type="term" value="C:plasma membrane"/>
    <property type="evidence" value="ECO:0007669"/>
    <property type="project" value="TreeGrafter"/>
</dbReference>
<dbReference type="PANTHER" id="PTHR45138:SF9">
    <property type="entry name" value="DIGUANYLATE CYCLASE DGCM-RELATED"/>
    <property type="match status" value="1"/>
</dbReference>
<dbReference type="Proteomes" id="UP000588647">
    <property type="component" value="Unassembled WGS sequence"/>
</dbReference>
<feature type="non-terminal residue" evidence="5">
    <location>
        <position position="1"/>
    </location>
</feature>
<dbReference type="GO" id="GO:0052621">
    <property type="term" value="F:diguanylate cyclase activity"/>
    <property type="evidence" value="ECO:0007669"/>
    <property type="project" value="UniProtKB-EC"/>
</dbReference>
<evidence type="ECO:0000256" key="1">
    <source>
        <dbReference type="ARBA" id="ARBA00012528"/>
    </source>
</evidence>
<dbReference type="Pfam" id="PF00990">
    <property type="entry name" value="GGDEF"/>
    <property type="match status" value="1"/>
</dbReference>
<protein>
    <recommendedName>
        <fullName evidence="1">diguanylate cyclase</fullName>
        <ecNumber evidence="1">2.7.7.65</ecNumber>
    </recommendedName>
</protein>
<reference evidence="5 6" key="1">
    <citation type="submission" date="2020-08" db="EMBL/GenBank/DDBJ databases">
        <title>Genomic Encyclopedia of Type Strains, Phase IV (KMG-IV): sequencing the most valuable type-strain genomes for metagenomic binning, comparative biology and taxonomic classification.</title>
        <authorList>
            <person name="Goeker M."/>
        </authorList>
    </citation>
    <scope>NUCLEOTIDE SEQUENCE [LARGE SCALE GENOMIC DNA]</scope>
    <source>
        <strain evidence="5 6">DSM 103570</strain>
    </source>
</reference>
<feature type="compositionally biased region" description="Polar residues" evidence="3">
    <location>
        <begin position="178"/>
        <end position="192"/>
    </location>
</feature>
<evidence type="ECO:0000313" key="5">
    <source>
        <dbReference type="EMBL" id="MBB4003183.1"/>
    </source>
</evidence>
<dbReference type="InterPro" id="IPR000160">
    <property type="entry name" value="GGDEF_dom"/>
</dbReference>
<dbReference type="AlphaFoldDB" id="A0A7W6MPQ4"/>
<keyword evidence="6" id="KW-1185">Reference proteome</keyword>
<name>A0A7W6MPQ4_9HYPH</name>
<feature type="domain" description="GGDEF" evidence="4">
    <location>
        <begin position="35"/>
        <end position="172"/>
    </location>
</feature>
<dbReference type="NCBIfam" id="TIGR00254">
    <property type="entry name" value="GGDEF"/>
    <property type="match status" value="1"/>
</dbReference>
<evidence type="ECO:0000259" key="4">
    <source>
        <dbReference type="PROSITE" id="PS50887"/>
    </source>
</evidence>
<sequence>LERLARTDPLTGVANRRGMKELLERIWDDKNACPSGAAILMLDIDHFKHLNDNLGHAEGDRCLIKVAGIIRESLRRDSDQVARYGGEEFLILLPETDVIGALKVAERIRRSVETASVSNPVSGVSGHVTVSIGIAVTAPGANVSSEQLQHQADAALYRAKRAGRNRTVLHQPGEAGNQALSPTSAVWNAAST</sequence>
<dbReference type="GO" id="GO:0043709">
    <property type="term" value="P:cell adhesion involved in single-species biofilm formation"/>
    <property type="evidence" value="ECO:0007669"/>
    <property type="project" value="TreeGrafter"/>
</dbReference>
<proteinExistence type="predicted"/>
<evidence type="ECO:0000313" key="6">
    <source>
        <dbReference type="Proteomes" id="UP000588647"/>
    </source>
</evidence>
<dbReference type="RefSeq" id="WP_183208040.1">
    <property type="nucleotide sequence ID" value="NZ_JACIEM010000003.1"/>
</dbReference>
<dbReference type="CDD" id="cd01949">
    <property type="entry name" value="GGDEF"/>
    <property type="match status" value="1"/>
</dbReference>
<dbReference type="InterPro" id="IPR050469">
    <property type="entry name" value="Diguanylate_Cyclase"/>
</dbReference>
<dbReference type="InterPro" id="IPR043128">
    <property type="entry name" value="Rev_trsase/Diguanyl_cyclase"/>
</dbReference>
<gene>
    <name evidence="5" type="ORF">GGR03_002264</name>
</gene>
<dbReference type="EC" id="2.7.7.65" evidence="1"/>